<evidence type="ECO:0000313" key="9">
    <source>
        <dbReference type="Ensembl" id="ENSECAP00000009279.3"/>
    </source>
</evidence>
<dbReference type="PROSITE" id="PS51072">
    <property type="entry name" value="MHD"/>
    <property type="match status" value="1"/>
</dbReference>
<keyword evidence="10" id="KW-1185">Reference proteome</keyword>
<dbReference type="CDD" id="cd09263">
    <property type="entry name" value="AP_stonin-2_MHD"/>
    <property type="match status" value="1"/>
</dbReference>
<dbReference type="InterPro" id="IPR012320">
    <property type="entry name" value="SHD_dom"/>
</dbReference>
<dbReference type="InterPro" id="IPR031228">
    <property type="entry name" value="STON2_MHD"/>
</dbReference>
<dbReference type="FunFam" id="2.60.40.1170:FF:000012">
    <property type="entry name" value="Stonin 2"/>
    <property type="match status" value="1"/>
</dbReference>
<dbReference type="InterPro" id="IPR036168">
    <property type="entry name" value="AP2_Mu_C_sf"/>
</dbReference>
<evidence type="ECO:0000256" key="1">
    <source>
        <dbReference type="ARBA" id="ARBA00005579"/>
    </source>
</evidence>
<dbReference type="InterPro" id="IPR050431">
    <property type="entry name" value="Adaptor_comp_med_subunit"/>
</dbReference>
<dbReference type="Bgee" id="ENSECAG00000011407">
    <property type="expression patterns" value="Expressed in oviduct epithelium and 21 other cell types or tissues"/>
</dbReference>
<dbReference type="SUPFAM" id="SSF49447">
    <property type="entry name" value="Second domain of Mu2 adaptin subunit (ap50) of ap2 adaptor"/>
    <property type="match status" value="1"/>
</dbReference>
<keyword evidence="2 5" id="KW-0963">Cytoplasm</keyword>
<dbReference type="FunCoup" id="F7AF26">
    <property type="interactions" value="21"/>
</dbReference>
<evidence type="ECO:0000256" key="3">
    <source>
        <dbReference type="ARBA" id="ARBA00022583"/>
    </source>
</evidence>
<dbReference type="GeneTree" id="ENSGT00940000159392"/>
<keyword evidence="5" id="KW-0771">Synaptosome</keyword>
<dbReference type="GO" id="GO:0045202">
    <property type="term" value="C:synapse"/>
    <property type="evidence" value="ECO:0007669"/>
    <property type="project" value="UniProtKB-SubCell"/>
</dbReference>
<dbReference type="GO" id="GO:0043005">
    <property type="term" value="C:neuron projection"/>
    <property type="evidence" value="ECO:0007669"/>
    <property type="project" value="UniProtKB-KW"/>
</dbReference>
<evidence type="ECO:0000259" key="7">
    <source>
        <dbReference type="PROSITE" id="PS51070"/>
    </source>
</evidence>
<dbReference type="InParanoid" id="F7AF26"/>
<dbReference type="GO" id="GO:0005737">
    <property type="term" value="C:cytoplasm"/>
    <property type="evidence" value="ECO:0007669"/>
    <property type="project" value="UniProtKB-SubCell"/>
</dbReference>
<dbReference type="STRING" id="9796.ENSECAP00000009279"/>
<evidence type="ECO:0000256" key="6">
    <source>
        <dbReference type="SAM" id="MobiDB-lite"/>
    </source>
</evidence>
<reference evidence="9 10" key="1">
    <citation type="journal article" date="2009" name="Science">
        <title>Genome sequence, comparative analysis, and population genetics of the domestic horse.</title>
        <authorList>
            <consortium name="Broad Institute Genome Sequencing Platform"/>
            <consortium name="Broad Institute Whole Genome Assembly Team"/>
            <person name="Wade C.M."/>
            <person name="Giulotto E."/>
            <person name="Sigurdsson S."/>
            <person name="Zoli M."/>
            <person name="Gnerre S."/>
            <person name="Imsland F."/>
            <person name="Lear T.L."/>
            <person name="Adelson D.L."/>
            <person name="Bailey E."/>
            <person name="Bellone R.R."/>
            <person name="Bloecker H."/>
            <person name="Distl O."/>
            <person name="Edgar R.C."/>
            <person name="Garber M."/>
            <person name="Leeb T."/>
            <person name="Mauceli E."/>
            <person name="MacLeod J.N."/>
            <person name="Penedo M.C.T."/>
            <person name="Raison J.M."/>
            <person name="Sharpe T."/>
            <person name="Vogel J."/>
            <person name="Andersson L."/>
            <person name="Antczak D.F."/>
            <person name="Biagi T."/>
            <person name="Binns M.M."/>
            <person name="Chowdhary B.P."/>
            <person name="Coleman S.J."/>
            <person name="Della Valle G."/>
            <person name="Fryc S."/>
            <person name="Guerin G."/>
            <person name="Hasegawa T."/>
            <person name="Hill E.W."/>
            <person name="Jurka J."/>
            <person name="Kiialainen A."/>
            <person name="Lindgren G."/>
            <person name="Liu J."/>
            <person name="Magnani E."/>
            <person name="Mickelson J.R."/>
            <person name="Murray J."/>
            <person name="Nergadze S.G."/>
            <person name="Onofrio R."/>
            <person name="Pedroni S."/>
            <person name="Piras M.F."/>
            <person name="Raudsepp T."/>
            <person name="Rocchi M."/>
            <person name="Roeed K.H."/>
            <person name="Ryder O.A."/>
            <person name="Searle S."/>
            <person name="Skow L."/>
            <person name="Swinburne J.E."/>
            <person name="Syvaenen A.C."/>
            <person name="Tozaki T."/>
            <person name="Valberg S.J."/>
            <person name="Vaudin M."/>
            <person name="White J.R."/>
            <person name="Zody M.C."/>
            <person name="Lander E.S."/>
            <person name="Lindblad-Toh K."/>
        </authorList>
    </citation>
    <scope>NUCLEOTIDE SEQUENCE [LARGE SCALE GENOMIC DNA]</scope>
    <source>
        <strain evidence="9 10">Thoroughbred</strain>
    </source>
</reference>
<dbReference type="PaxDb" id="9796-ENSECAP00000009279"/>
<dbReference type="GO" id="GO:0030100">
    <property type="term" value="P:regulation of endocytosis"/>
    <property type="evidence" value="ECO:0007669"/>
    <property type="project" value="UniProtKB-UniRule"/>
</dbReference>
<dbReference type="FunFam" id="2.60.40.1170:FF:000018">
    <property type="entry name" value="stonin-2 isoform X2"/>
    <property type="match status" value="1"/>
</dbReference>
<accession>F7AF26</accession>
<comment type="similarity">
    <text evidence="1 5">Belongs to the Stoned B family.</text>
</comment>
<evidence type="ECO:0000256" key="4">
    <source>
        <dbReference type="ARBA" id="ARBA00022737"/>
    </source>
</evidence>
<keyword evidence="4" id="KW-0677">Repeat</keyword>
<dbReference type="PIRSF" id="PIRSF037099">
    <property type="entry name" value="Stonin"/>
    <property type="match status" value="1"/>
</dbReference>
<dbReference type="Pfam" id="PF12016">
    <property type="entry name" value="Stonin2_N"/>
    <property type="match status" value="1"/>
</dbReference>
<feature type="domain" description="SHD" evidence="7">
    <location>
        <begin position="415"/>
        <end position="548"/>
    </location>
</feature>
<dbReference type="HOGENOM" id="CLU_016541_0_0_1"/>
<feature type="region of interest" description="Disordered" evidence="6">
    <location>
        <begin position="26"/>
        <end position="85"/>
    </location>
</feature>
<feature type="compositionally biased region" description="Polar residues" evidence="6">
    <location>
        <begin position="136"/>
        <end position="158"/>
    </location>
</feature>
<gene>
    <name evidence="9 11" type="primary">STON2</name>
</gene>
<dbReference type="PANTHER" id="PTHR10529">
    <property type="entry name" value="AP COMPLEX SUBUNIT MU"/>
    <property type="match status" value="1"/>
</dbReference>
<evidence type="ECO:0000256" key="2">
    <source>
        <dbReference type="ARBA" id="ARBA00022490"/>
    </source>
</evidence>
<feature type="domain" description="MHD" evidence="8">
    <location>
        <begin position="556"/>
        <end position="856"/>
    </location>
</feature>
<reference evidence="9" key="2">
    <citation type="submission" date="2025-08" db="UniProtKB">
        <authorList>
            <consortium name="Ensembl"/>
        </authorList>
    </citation>
    <scope>IDENTIFICATION</scope>
    <source>
        <strain evidence="9">Thoroughbred</strain>
    </source>
</reference>
<comment type="subcellular location">
    <subcellularLocation>
        <location evidence="5">Synapse</location>
        <location evidence="5">Synaptosome</location>
    </subcellularLocation>
    <subcellularLocation>
        <location evidence="5">Cytoplasm</location>
    </subcellularLocation>
</comment>
<sequence>MTTLDHVIATHQSEWVSFNEEPLFPVSSEGATEEHLPGLSSSDQSESSSGENHVVDGGSQDSSEKMGLISEAASPPGSPEQPAPDLASAISNWVQFEDDTPWASTSPPHKETALPLTMPCWMCPSFNSLGRCPLTSESSWTTHSEDTSSPSFGPSYTDLQLIHAEEQMSGRASGADSTDNSSSLQEDEEVEMEAINWEASSPAMNGHPATPVTSARFPSWVTFDDNEVSCPLPPIASPLKPSTPPIASVTPDAPYNSTGSFKKRERPKSTLMNLSKVQKLDISSLNHPPSRSEAPPWRATNPFLNETLQDVQPSPINPFSAFFEEQERRSQNSSISGITGKSQRDSLVVVYQDAISFDDSSKNQSHSDAVEKLKKLQIDDPDRLGNATLPDDDPIAWIELDDHLPGSALSQPRDGWPMMLRIPEKKNIMSSRHWGPIYIKLTDSGYLQLYYEQGLEKPFREFKLEICHEISEPRLQNYDENGRIHSLRIDRVTYKEKKKYQPKPAVAHIAEREQVIKLGTTNYDDFLSFIRAVQDHLMDLPVLSMDLSTVGLNYLEEEITVDVRDEFSAIVSKGDNQILQHHVLTRIHILSFLSGLAECRLGLNDVLVKGNEIVSRQDIMPTTTAKWIKLHECHFHGCVDEDVFNSSRIILFNPLDACRFELMRFRTVFAEKTLPFTLRTAASINGAEVEVQSWLRMSTGFSSNRDPLTQVPCENVMVRYPVPSEWVKNFRRESVLGEKSLKAKVNRGASFGSTSVSGSEPVMRVTLGTAKYEHAFNSIVWRINRLPDKNSASGHPHCFFCHLELGSDREVPSRFANHVNVEFSMPTTSASKAAVRSISVEDKTDVRKWKLSKKRV</sequence>
<comment type="function">
    <text evidence="5">Adapter protein involved in endocytic machinery. Involved in the synaptic vesicle recycling. May facilitate clathrin-coated vesicle uncoating.</text>
</comment>
<reference evidence="9" key="3">
    <citation type="submission" date="2025-09" db="UniProtKB">
        <authorList>
            <consortium name="Ensembl"/>
        </authorList>
    </citation>
    <scope>IDENTIFICATION</scope>
    <source>
        <strain evidence="9">Thoroughbred</strain>
    </source>
</reference>
<dbReference type="PROSITE" id="PS51070">
    <property type="entry name" value="SHD"/>
    <property type="match status" value="1"/>
</dbReference>
<evidence type="ECO:0000256" key="5">
    <source>
        <dbReference type="PIRNR" id="PIRNR037099"/>
    </source>
</evidence>
<evidence type="ECO:0000313" key="10">
    <source>
        <dbReference type="Proteomes" id="UP000002281"/>
    </source>
</evidence>
<proteinExistence type="inferred from homology"/>
<organism evidence="9 10">
    <name type="scientific">Equus caballus</name>
    <name type="common">Horse</name>
    <dbReference type="NCBI Taxonomy" id="9796"/>
    <lineage>
        <taxon>Eukaryota</taxon>
        <taxon>Metazoa</taxon>
        <taxon>Chordata</taxon>
        <taxon>Craniata</taxon>
        <taxon>Vertebrata</taxon>
        <taxon>Euteleostomi</taxon>
        <taxon>Mammalia</taxon>
        <taxon>Eutheria</taxon>
        <taxon>Laurasiatheria</taxon>
        <taxon>Perissodactyla</taxon>
        <taxon>Equidae</taxon>
        <taxon>Equus</taxon>
    </lineage>
</organism>
<feature type="region of interest" description="Disordered" evidence="6">
    <location>
        <begin position="234"/>
        <end position="270"/>
    </location>
</feature>
<dbReference type="Proteomes" id="UP000002281">
    <property type="component" value="Chromosome 24"/>
</dbReference>
<dbReference type="InterPro" id="IPR022699">
    <property type="entry name" value="Stonin2_N"/>
</dbReference>
<keyword evidence="5" id="KW-0770">Synapse</keyword>
<name>F7AF26_HORSE</name>
<dbReference type="AlphaFoldDB" id="F7AF26"/>
<dbReference type="InterPro" id="IPR017110">
    <property type="entry name" value="Stonin"/>
</dbReference>
<keyword evidence="3 5" id="KW-0254">Endocytosis</keyword>
<evidence type="ECO:0000313" key="11">
    <source>
        <dbReference type="VGNC" id="VGNC:23706"/>
    </source>
</evidence>
<feature type="compositionally biased region" description="Low complexity" evidence="6">
    <location>
        <begin position="40"/>
        <end position="49"/>
    </location>
</feature>
<dbReference type="InterPro" id="IPR028565">
    <property type="entry name" value="MHD"/>
</dbReference>
<dbReference type="GO" id="GO:0006897">
    <property type="term" value="P:endocytosis"/>
    <property type="evidence" value="ECO:0007669"/>
    <property type="project" value="UniProtKB-KW"/>
</dbReference>
<dbReference type="Ensembl" id="ENSECAT00000011827.3">
    <property type="protein sequence ID" value="ENSECAP00000009279.3"/>
    <property type="gene ID" value="ENSECAG00000011407.3"/>
</dbReference>
<feature type="region of interest" description="Disordered" evidence="6">
    <location>
        <begin position="136"/>
        <end position="191"/>
    </location>
</feature>
<feature type="compositionally biased region" description="Pro residues" evidence="6">
    <location>
        <begin position="234"/>
        <end position="244"/>
    </location>
</feature>
<dbReference type="VGNC" id="VGNC:23706">
    <property type="gene designation" value="STON2"/>
</dbReference>
<protein>
    <recommendedName>
        <fullName evidence="5">Stonin-2</fullName>
    </recommendedName>
</protein>
<dbReference type="Pfam" id="PF00928">
    <property type="entry name" value="Adap_comp_sub"/>
    <property type="match status" value="1"/>
</dbReference>
<dbReference type="Gene3D" id="2.60.40.1170">
    <property type="entry name" value="Mu homology domain, subdomain B"/>
    <property type="match status" value="2"/>
</dbReference>
<feature type="compositionally biased region" description="Polar residues" evidence="6">
    <location>
        <begin position="175"/>
        <end position="184"/>
    </location>
</feature>
<evidence type="ECO:0000259" key="8">
    <source>
        <dbReference type="PROSITE" id="PS51072"/>
    </source>
</evidence>